<dbReference type="PANTHER" id="PTHR30349:SF41">
    <property type="entry name" value="INTEGRASE_RECOMBINASE PROTEIN MJ0367-RELATED"/>
    <property type="match status" value="1"/>
</dbReference>
<keyword evidence="4" id="KW-0233">DNA recombination</keyword>
<evidence type="ECO:0000313" key="7">
    <source>
        <dbReference type="Proteomes" id="UP000238392"/>
    </source>
</evidence>
<keyword evidence="3" id="KW-0238">DNA-binding</keyword>
<evidence type="ECO:0000259" key="5">
    <source>
        <dbReference type="PROSITE" id="PS51898"/>
    </source>
</evidence>
<dbReference type="AlphaFoldDB" id="A0A2T0X5Z4"/>
<dbReference type="Gene3D" id="1.10.443.10">
    <property type="entry name" value="Intergrase catalytic core"/>
    <property type="match status" value="1"/>
</dbReference>
<dbReference type="GO" id="GO:0006310">
    <property type="term" value="P:DNA recombination"/>
    <property type="evidence" value="ECO:0007669"/>
    <property type="project" value="UniProtKB-KW"/>
</dbReference>
<dbReference type="SUPFAM" id="SSF56349">
    <property type="entry name" value="DNA breaking-rejoining enzymes"/>
    <property type="match status" value="1"/>
</dbReference>
<evidence type="ECO:0000256" key="4">
    <source>
        <dbReference type="ARBA" id="ARBA00023172"/>
    </source>
</evidence>
<comment type="caution">
    <text evidence="6">The sequence shown here is derived from an EMBL/GenBank/DDBJ whole genome shotgun (WGS) entry which is preliminary data.</text>
</comment>
<reference evidence="6 7" key="1">
    <citation type="submission" date="2018-03" db="EMBL/GenBank/DDBJ databases">
        <title>Genomic Encyclopedia of Archaeal and Bacterial Type Strains, Phase II (KMG-II): from individual species to whole genera.</title>
        <authorList>
            <person name="Goeker M."/>
        </authorList>
    </citation>
    <scope>NUCLEOTIDE SEQUENCE [LARGE SCALE GENOMIC DNA]</scope>
    <source>
        <strain evidence="6 7">DSM 100212</strain>
    </source>
</reference>
<accession>A0A2T0X5Z4</accession>
<dbReference type="GO" id="GO:0015074">
    <property type="term" value="P:DNA integration"/>
    <property type="evidence" value="ECO:0007669"/>
    <property type="project" value="UniProtKB-KW"/>
</dbReference>
<keyword evidence="7" id="KW-1185">Reference proteome</keyword>
<dbReference type="GO" id="GO:0003677">
    <property type="term" value="F:DNA binding"/>
    <property type="evidence" value="ECO:0007669"/>
    <property type="project" value="UniProtKB-KW"/>
</dbReference>
<comment type="similarity">
    <text evidence="1">Belongs to the 'phage' integrase family.</text>
</comment>
<evidence type="ECO:0000313" key="6">
    <source>
        <dbReference type="EMBL" id="PRY94305.1"/>
    </source>
</evidence>
<evidence type="ECO:0000256" key="1">
    <source>
        <dbReference type="ARBA" id="ARBA00008857"/>
    </source>
</evidence>
<name>A0A2T0X5Z4_9RHOB</name>
<dbReference type="RefSeq" id="WP_146134889.1">
    <property type="nucleotide sequence ID" value="NZ_PVTQ01000001.1"/>
</dbReference>
<sequence>METNERNYLVIRWSKLANGERLPLLFRRSSGLPIQSVTFWSIAARRTLGMQPNTLFNELRSLMVLFIWADSRKVDIDQRIREGEFLTLSEIIDLVGFCEGHLQDLLASSLKWRVDVDRQAVKTCYRSRVVKPGLKRDRLSNIRNFLEFLSADQLSTLQSWDSKWLLYNDRRNACFSILDRHIKAIRGGAIHQLDLKEGVDPEIVKELLTITAPDHPDNPFSKNVRLRNHLIFRLFAELGIRRSELLNIYVLDCSITDKNGTVTIHRRPDDINDPRTEKPANKTSARVLPISNRTSELVHEWVVRHRSKLQEAKKHPFLITSTPSGAPMSLSSINKIFQALRGRVDGIPDNLSPHLLRHSWNDAFSNLIDSKSNISPEEEIKWRKRLMGWSSDETAGIYLRRTVRKRSNEFLKKMQDGLIKD</sequence>
<keyword evidence="2" id="KW-0229">DNA integration</keyword>
<dbReference type="Proteomes" id="UP000238392">
    <property type="component" value="Unassembled WGS sequence"/>
</dbReference>
<dbReference type="EMBL" id="PVTQ01000001">
    <property type="protein sequence ID" value="PRY94305.1"/>
    <property type="molecule type" value="Genomic_DNA"/>
</dbReference>
<organism evidence="6 7">
    <name type="scientific">Donghicola tyrosinivorans</name>
    <dbReference type="NCBI Taxonomy" id="1652492"/>
    <lineage>
        <taxon>Bacteria</taxon>
        <taxon>Pseudomonadati</taxon>
        <taxon>Pseudomonadota</taxon>
        <taxon>Alphaproteobacteria</taxon>
        <taxon>Rhodobacterales</taxon>
        <taxon>Roseobacteraceae</taxon>
        <taxon>Donghicola</taxon>
    </lineage>
</organism>
<dbReference type="InterPro" id="IPR002104">
    <property type="entry name" value="Integrase_catalytic"/>
</dbReference>
<dbReference type="PANTHER" id="PTHR30349">
    <property type="entry name" value="PHAGE INTEGRASE-RELATED"/>
    <property type="match status" value="1"/>
</dbReference>
<dbReference type="CDD" id="cd00397">
    <property type="entry name" value="DNA_BRE_C"/>
    <property type="match status" value="1"/>
</dbReference>
<dbReference type="OrthoDB" id="6819422at2"/>
<dbReference type="InterPro" id="IPR050090">
    <property type="entry name" value="Tyrosine_recombinase_XerCD"/>
</dbReference>
<proteinExistence type="inferred from homology"/>
<dbReference type="Pfam" id="PF00589">
    <property type="entry name" value="Phage_integrase"/>
    <property type="match status" value="1"/>
</dbReference>
<gene>
    <name evidence="6" type="ORF">CLV74_101442</name>
</gene>
<evidence type="ECO:0000256" key="3">
    <source>
        <dbReference type="ARBA" id="ARBA00023125"/>
    </source>
</evidence>
<protein>
    <submittedName>
        <fullName evidence="6">Site-specific recombinase XerD</fullName>
    </submittedName>
</protein>
<evidence type="ECO:0000256" key="2">
    <source>
        <dbReference type="ARBA" id="ARBA00022908"/>
    </source>
</evidence>
<dbReference type="InterPro" id="IPR013762">
    <property type="entry name" value="Integrase-like_cat_sf"/>
</dbReference>
<feature type="domain" description="Tyr recombinase" evidence="5">
    <location>
        <begin position="194"/>
        <end position="416"/>
    </location>
</feature>
<dbReference type="InterPro" id="IPR011010">
    <property type="entry name" value="DNA_brk_join_enz"/>
</dbReference>
<dbReference type="PROSITE" id="PS51898">
    <property type="entry name" value="TYR_RECOMBINASE"/>
    <property type="match status" value="1"/>
</dbReference>